<evidence type="ECO:0000313" key="2">
    <source>
        <dbReference type="EMBL" id="CAL1581270.1"/>
    </source>
</evidence>
<keyword evidence="3" id="KW-1185">Reference proteome</keyword>
<dbReference type="AlphaFoldDB" id="A0AAV2JUU7"/>
<reference evidence="2 3" key="1">
    <citation type="submission" date="2024-04" db="EMBL/GenBank/DDBJ databases">
        <authorList>
            <person name="Waldvogel A.-M."/>
            <person name="Schoenle A."/>
        </authorList>
    </citation>
    <scope>NUCLEOTIDE SEQUENCE [LARGE SCALE GENOMIC DNA]</scope>
</reference>
<feature type="chain" id="PRO_5043864372" evidence="1">
    <location>
        <begin position="18"/>
        <end position="173"/>
    </location>
</feature>
<feature type="signal peptide" evidence="1">
    <location>
        <begin position="1"/>
        <end position="17"/>
    </location>
</feature>
<evidence type="ECO:0000256" key="1">
    <source>
        <dbReference type="SAM" id="SignalP"/>
    </source>
</evidence>
<sequence>MACVAWSLLLWTHLCLCASLGSEETLRGANSSETTETEDQGPELPPIPVFSLRLRVVDCISSLPLASVSVVFFVDFQPVKWEQTEESGEVWFSLQPQGGAVVAAVASKPGYMPALMPVTTHSMPGPQGGSFGCCGEGGVGSLGCCGRAGEVLRVLCGAGWGPLGAVARGGWGP</sequence>
<proteinExistence type="predicted"/>
<organism evidence="2 3">
    <name type="scientific">Knipowitschia caucasica</name>
    <name type="common">Caucasian dwarf goby</name>
    <name type="synonym">Pomatoschistus caucasicus</name>
    <dbReference type="NCBI Taxonomy" id="637954"/>
    <lineage>
        <taxon>Eukaryota</taxon>
        <taxon>Metazoa</taxon>
        <taxon>Chordata</taxon>
        <taxon>Craniata</taxon>
        <taxon>Vertebrata</taxon>
        <taxon>Euteleostomi</taxon>
        <taxon>Actinopterygii</taxon>
        <taxon>Neopterygii</taxon>
        <taxon>Teleostei</taxon>
        <taxon>Neoteleostei</taxon>
        <taxon>Acanthomorphata</taxon>
        <taxon>Gobiaria</taxon>
        <taxon>Gobiiformes</taxon>
        <taxon>Gobioidei</taxon>
        <taxon>Gobiidae</taxon>
        <taxon>Gobiinae</taxon>
        <taxon>Knipowitschia</taxon>
    </lineage>
</organism>
<keyword evidence="1" id="KW-0732">Signal</keyword>
<name>A0AAV2JUU7_KNICA</name>
<gene>
    <name evidence="2" type="ORF">KC01_LOCUS12034</name>
</gene>
<dbReference type="EMBL" id="OZ035837">
    <property type="protein sequence ID" value="CAL1581270.1"/>
    <property type="molecule type" value="Genomic_DNA"/>
</dbReference>
<accession>A0AAV2JUU7</accession>
<evidence type="ECO:0000313" key="3">
    <source>
        <dbReference type="Proteomes" id="UP001497482"/>
    </source>
</evidence>
<protein>
    <submittedName>
        <fullName evidence="2">Uncharacterized protein</fullName>
    </submittedName>
</protein>
<dbReference type="Proteomes" id="UP001497482">
    <property type="component" value="Chromosome 15"/>
</dbReference>